<dbReference type="Proteomes" id="UP000472277">
    <property type="component" value="Chromosome 3"/>
</dbReference>
<feature type="transmembrane region" description="Helical" evidence="7">
    <location>
        <begin position="482"/>
        <end position="504"/>
    </location>
</feature>
<evidence type="ECO:0000256" key="6">
    <source>
        <dbReference type="ARBA" id="ARBA00023180"/>
    </source>
</evidence>
<feature type="transmembrane region" description="Helical" evidence="7">
    <location>
        <begin position="779"/>
        <end position="798"/>
    </location>
</feature>
<evidence type="ECO:0000313" key="9">
    <source>
        <dbReference type="Ensembl" id="ENSSTUP00000057031.1"/>
    </source>
</evidence>
<evidence type="ECO:0000256" key="5">
    <source>
        <dbReference type="ARBA" id="ARBA00023136"/>
    </source>
</evidence>
<evidence type="ECO:0000256" key="4">
    <source>
        <dbReference type="ARBA" id="ARBA00022989"/>
    </source>
</evidence>
<dbReference type="InterPro" id="IPR008795">
    <property type="entry name" value="Prominin"/>
</dbReference>
<dbReference type="GO" id="GO:0015485">
    <property type="term" value="F:cholesterol binding"/>
    <property type="evidence" value="ECO:0007669"/>
    <property type="project" value="TreeGrafter"/>
</dbReference>
<evidence type="ECO:0000256" key="1">
    <source>
        <dbReference type="ARBA" id="ARBA00004475"/>
    </source>
</evidence>
<evidence type="ECO:0000256" key="7">
    <source>
        <dbReference type="SAM" id="Phobius"/>
    </source>
</evidence>
<keyword evidence="5 7" id="KW-0472">Membrane</keyword>
<dbReference type="GO" id="GO:0005929">
    <property type="term" value="C:cilium"/>
    <property type="evidence" value="ECO:0007669"/>
    <property type="project" value="TreeGrafter"/>
</dbReference>
<dbReference type="GO" id="GO:0016324">
    <property type="term" value="C:apical plasma membrane"/>
    <property type="evidence" value="ECO:0007669"/>
    <property type="project" value="TreeGrafter"/>
</dbReference>
<dbReference type="GO" id="GO:0071914">
    <property type="term" value="C:prominosome"/>
    <property type="evidence" value="ECO:0007669"/>
    <property type="project" value="TreeGrafter"/>
</dbReference>
<evidence type="ECO:0000256" key="2">
    <source>
        <dbReference type="ARBA" id="ARBA00006058"/>
    </source>
</evidence>
<dbReference type="GeneTree" id="ENSGT00530000063586"/>
<keyword evidence="6" id="KW-0325">Glycoprotein</keyword>
<comment type="subcellular location">
    <subcellularLocation>
        <location evidence="1">Cell projection</location>
        <location evidence="1">Microvillus membrane</location>
        <topology evidence="1">Multi-pass membrane protein</topology>
    </subcellularLocation>
</comment>
<accession>A0A674AFI5</accession>
<feature type="transmembrane region" description="Helical" evidence="7">
    <location>
        <begin position="440"/>
        <end position="470"/>
    </location>
</feature>
<dbReference type="GO" id="GO:0031528">
    <property type="term" value="C:microvillus membrane"/>
    <property type="evidence" value="ECO:0007669"/>
    <property type="project" value="UniProtKB-SubCell"/>
</dbReference>
<name>A0A674AFI5_SALTR</name>
<feature type="chain" id="PRO_5025367236" evidence="8">
    <location>
        <begin position="18"/>
        <end position="860"/>
    </location>
</feature>
<feature type="transmembrane region" description="Helical" evidence="7">
    <location>
        <begin position="115"/>
        <end position="142"/>
    </location>
</feature>
<feature type="transmembrane region" description="Helical" evidence="7">
    <location>
        <begin position="163"/>
        <end position="186"/>
    </location>
</feature>
<dbReference type="Ensembl" id="ENSSTUT00000059776.1">
    <property type="protein sequence ID" value="ENSSTUP00000057031.1"/>
    <property type="gene ID" value="ENSSTUG00000022887.1"/>
</dbReference>
<dbReference type="GO" id="GO:0009986">
    <property type="term" value="C:cell surface"/>
    <property type="evidence" value="ECO:0007669"/>
    <property type="project" value="TreeGrafter"/>
</dbReference>
<gene>
    <name evidence="9" type="primary">PROM1</name>
    <name evidence="9" type="synonym">prom1a</name>
</gene>
<protein>
    <submittedName>
        <fullName evidence="9">Prominin 1a</fullName>
    </submittedName>
</protein>
<dbReference type="AlphaFoldDB" id="A0A674AFI5"/>
<dbReference type="PANTHER" id="PTHR22730">
    <property type="entry name" value="PROMININ PROM PROTEIN"/>
    <property type="match status" value="1"/>
</dbReference>
<keyword evidence="8" id="KW-0732">Signal</keyword>
<reference evidence="9" key="2">
    <citation type="submission" date="2025-09" db="UniProtKB">
        <authorList>
            <consortium name="Ensembl"/>
        </authorList>
    </citation>
    <scope>IDENTIFICATION</scope>
</reference>
<sequence length="860" mass="96270">MWKTGLLLLFWGLLTSSEFQQEATEPEPRNQPPSGKLDFGYVPQGVYKTLAYYEPGVIGILFHMVHAFLYVVQPNPFPEDLVVKVAKDKFGAIQSEYQKVSLFVYTLYAIYYETGFMVCAVLGLLFMVLLPLVGLFFCLCRCCENCGGEMHQRQRKNADCQRGLLTTLLFATSLIITAGVLCAYAANQNLSSQLEGMKRLVSSNLKDLQTFANETPTQIDYLIAQYATDAISPSSDVGPLLGGNIHVELGTEVRPALDGVLRMAGAMRETKEALENVSVSLEVLQEATGKLHFNLSLVRSSLNRTLNDPGCSDEDSDATTAQLCRSIRSSLAQLQVSANFTRLPDVNNQLESVNQVLKTGLSDIIQKGFSSFNDTPGMVSDQMRNVVEGARGMLDVISTNISSFSKVFPVHSSLANFTNFISHTQSKIEDSYPEIDQIDFYRWICCIGLCCMVVLILAFNFLAILCGTMGYDKHASPTTRGLFLAGCFLFSWILMGVVTATFLVGGNVEKLVCEPFHTKELFKVLDTPHLVNPEWRNFIPGYMYNDSDLDLTVESFYSNCKNNRSLYSAMRLDKVFNVTTLLNSSLMFDSVKIDLRGIVLLESEGKQSLIDFSETGVAEINYAAYLEEVNKGVTQVDLLSYTNELEAQTDLMPKGPLQTSLKGHANSLRQIHSQLVIPMEQAMVINYLQSFFFRLTSMSGPISNKITDVLKTIEAAQYLISQNATHVVIQETEKYKQTIVGYFRQYIEWVRTSVSICFPTVFECLLYIISVFCVPQNTFWFGLGCCALFLLPSIILSVKLAKFYRRMDTEDVYDDMEIGNNGYHNECLQGIQNPVMTSIPAYDTMTRFPRASAPPRHIDW</sequence>
<keyword evidence="10" id="KW-1185">Reference proteome</keyword>
<comment type="similarity">
    <text evidence="2">Belongs to the prominin family.</text>
</comment>
<proteinExistence type="inferred from homology"/>
<keyword evidence="3 7" id="KW-0812">Transmembrane</keyword>
<keyword evidence="4 7" id="KW-1133">Transmembrane helix</keyword>
<organism evidence="9 10">
    <name type="scientific">Salmo trutta</name>
    <name type="common">Brown trout</name>
    <dbReference type="NCBI Taxonomy" id="8032"/>
    <lineage>
        <taxon>Eukaryota</taxon>
        <taxon>Metazoa</taxon>
        <taxon>Chordata</taxon>
        <taxon>Craniata</taxon>
        <taxon>Vertebrata</taxon>
        <taxon>Euteleostomi</taxon>
        <taxon>Actinopterygii</taxon>
        <taxon>Neopterygii</taxon>
        <taxon>Teleostei</taxon>
        <taxon>Protacanthopterygii</taxon>
        <taxon>Salmoniformes</taxon>
        <taxon>Salmonidae</taxon>
        <taxon>Salmoninae</taxon>
        <taxon>Salmo</taxon>
    </lineage>
</organism>
<reference evidence="9" key="1">
    <citation type="submission" date="2025-08" db="UniProtKB">
        <authorList>
            <consortium name="Ensembl"/>
        </authorList>
    </citation>
    <scope>IDENTIFICATION</scope>
</reference>
<evidence type="ECO:0000313" key="10">
    <source>
        <dbReference type="Proteomes" id="UP000472277"/>
    </source>
</evidence>
<dbReference type="Pfam" id="PF05478">
    <property type="entry name" value="Prominin"/>
    <property type="match status" value="1"/>
</dbReference>
<feature type="signal peptide" evidence="8">
    <location>
        <begin position="1"/>
        <end position="17"/>
    </location>
</feature>
<dbReference type="PANTHER" id="PTHR22730:SF3">
    <property type="entry name" value="PROMININ-1"/>
    <property type="match status" value="1"/>
</dbReference>
<evidence type="ECO:0000256" key="3">
    <source>
        <dbReference type="ARBA" id="ARBA00022692"/>
    </source>
</evidence>
<evidence type="ECO:0000256" key="8">
    <source>
        <dbReference type="SAM" id="SignalP"/>
    </source>
</evidence>